<name>A0AAT9FNT5_9BACT</name>
<sequence length="168" mass="19072">MNVSADFLDSFLGMNISEICQNGFTDNEEQHCAHFIGHILQLDSGCSCKTLNNGQHSGGNLRVREIFHLCSVVGELSDAPSNRPVLVFVIDPKQIDLENKFMAKHRKKHIGVFLNGEVYHYSNNKKNKKVIKESIAEFLEYFENLYAGKQGLYYAMIPEPHSPLLRND</sequence>
<evidence type="ECO:0000313" key="1">
    <source>
        <dbReference type="EMBL" id="BDS07576.1"/>
    </source>
</evidence>
<protein>
    <submittedName>
        <fullName evidence="1">Uncharacterized protein</fullName>
    </submittedName>
</protein>
<dbReference type="KEGG" id="osu:NT6N_26160"/>
<accession>A0AAT9FNT5</accession>
<gene>
    <name evidence="1" type="ORF">NT6N_26160</name>
</gene>
<proteinExistence type="predicted"/>
<reference evidence="1" key="1">
    <citation type="submission" date="2024-07" db="EMBL/GenBank/DDBJ databases">
        <title>Complete genome sequence of Verrucomicrobiaceae bacterium NT6N.</title>
        <authorList>
            <person name="Huang C."/>
            <person name="Takami H."/>
            <person name="Hamasaki K."/>
        </authorList>
    </citation>
    <scope>NUCLEOTIDE SEQUENCE</scope>
    <source>
        <strain evidence="1">NT6N</strain>
    </source>
</reference>
<organism evidence="1">
    <name type="scientific">Oceaniferula spumae</name>
    <dbReference type="NCBI Taxonomy" id="2979115"/>
    <lineage>
        <taxon>Bacteria</taxon>
        <taxon>Pseudomonadati</taxon>
        <taxon>Verrucomicrobiota</taxon>
        <taxon>Verrucomicrobiia</taxon>
        <taxon>Verrucomicrobiales</taxon>
        <taxon>Verrucomicrobiaceae</taxon>
        <taxon>Oceaniferula</taxon>
    </lineage>
</organism>
<dbReference type="EMBL" id="AP026866">
    <property type="protein sequence ID" value="BDS07576.1"/>
    <property type="molecule type" value="Genomic_DNA"/>
</dbReference>
<dbReference type="AlphaFoldDB" id="A0AAT9FNT5"/>